<organism evidence="3">
    <name type="scientific">bioreactor metagenome</name>
    <dbReference type="NCBI Taxonomy" id="1076179"/>
    <lineage>
        <taxon>unclassified sequences</taxon>
        <taxon>metagenomes</taxon>
        <taxon>ecological metagenomes</taxon>
    </lineage>
</organism>
<gene>
    <name evidence="3" type="primary">kdnB_2</name>
    <name evidence="3" type="ORF">SDC9_84091</name>
</gene>
<dbReference type="InterPro" id="IPR001670">
    <property type="entry name" value="ADH_Fe/GldA"/>
</dbReference>
<reference evidence="3" key="1">
    <citation type="submission" date="2019-08" db="EMBL/GenBank/DDBJ databases">
        <authorList>
            <person name="Kucharzyk K."/>
            <person name="Murdoch R.W."/>
            <person name="Higgins S."/>
            <person name="Loffler F."/>
        </authorList>
    </citation>
    <scope>NUCLEOTIDE SEQUENCE</scope>
</reference>
<evidence type="ECO:0000259" key="2">
    <source>
        <dbReference type="Pfam" id="PF00465"/>
    </source>
</evidence>
<evidence type="ECO:0000256" key="1">
    <source>
        <dbReference type="ARBA" id="ARBA00023002"/>
    </source>
</evidence>
<name>A0A644ZI22_9ZZZZ</name>
<dbReference type="GO" id="GO:0004022">
    <property type="term" value="F:alcohol dehydrogenase (NAD+) activity"/>
    <property type="evidence" value="ECO:0007669"/>
    <property type="project" value="TreeGrafter"/>
</dbReference>
<dbReference type="Pfam" id="PF00465">
    <property type="entry name" value="Fe-ADH"/>
    <property type="match status" value="1"/>
</dbReference>
<evidence type="ECO:0000313" key="3">
    <source>
        <dbReference type="EMBL" id="MPM37474.1"/>
    </source>
</evidence>
<dbReference type="AlphaFoldDB" id="A0A644ZI22"/>
<keyword evidence="1 3" id="KW-0560">Oxidoreductase</keyword>
<dbReference type="PANTHER" id="PTHR11496">
    <property type="entry name" value="ALCOHOL DEHYDROGENASE"/>
    <property type="match status" value="1"/>
</dbReference>
<proteinExistence type="predicted"/>
<dbReference type="GO" id="GO:0046872">
    <property type="term" value="F:metal ion binding"/>
    <property type="evidence" value="ECO:0007669"/>
    <property type="project" value="InterPro"/>
</dbReference>
<dbReference type="EC" id="1.1.3.48" evidence="3"/>
<dbReference type="SUPFAM" id="SSF56796">
    <property type="entry name" value="Dehydroquinate synthase-like"/>
    <property type="match status" value="1"/>
</dbReference>
<dbReference type="InterPro" id="IPR039697">
    <property type="entry name" value="Alcohol_dehydrogenase_Fe"/>
</dbReference>
<protein>
    <submittedName>
        <fullName evidence="3">3-deoxy-alpha-D-manno-octulosonate 8-oxidase</fullName>
        <ecNumber evidence="3">1.1.3.48</ecNumber>
    </submittedName>
</protein>
<accession>A0A644ZI22</accession>
<sequence length="413" mass="45311">MEYTFPRVSPSAFSLQNRQDMRKEKTVLWRAIFFEVWGETKMKNVPADMEGFLSHQPWWRTRVPTEIIRSREGVGELLRRLERENRNPFFVVDSVLLNQPVFASLLGQKALYLFDASASEPKTGDVDTVVSMVKSASKAHDVVVGIGGGATMDLAKAVGICLANPGPAQTYQGYGLDMKKGADIWVLPTLSGTGAEITPIAVLRGPEKKLGINNPYTAPSVAVIDPGLTSGVRKYNRFFTLMDCYFHHYEIVNSRTSSEDAVSDARDGLSLSRNILMSGVGEFRMDNAVRSSMVSILGGSSTIGGRVGAAHAISYGLSNSGPALPHSVAVTISMLALRELYPEGYEDTVSFLRGNGMEVPKAGDFGIGAKDVEKMTKTALGMEKLWQSCFGDRWKERATEEYIRGIYERIVSL</sequence>
<dbReference type="Gene3D" id="3.40.50.1970">
    <property type="match status" value="1"/>
</dbReference>
<feature type="domain" description="Alcohol dehydrogenase iron-type/glycerol dehydrogenase GldA" evidence="2">
    <location>
        <begin position="64"/>
        <end position="226"/>
    </location>
</feature>
<dbReference type="Gene3D" id="1.20.1090.10">
    <property type="entry name" value="Dehydroquinate synthase-like - alpha domain"/>
    <property type="match status" value="1"/>
</dbReference>
<dbReference type="PANTHER" id="PTHR11496:SF104">
    <property type="entry name" value="3-DEOXY-ALPHA-D-MANNO-OCTULOSONATE 8-OXIDASE"/>
    <property type="match status" value="1"/>
</dbReference>
<comment type="caution">
    <text evidence="3">The sequence shown here is derived from an EMBL/GenBank/DDBJ whole genome shotgun (WGS) entry which is preliminary data.</text>
</comment>
<dbReference type="EMBL" id="VSSQ01007958">
    <property type="protein sequence ID" value="MPM37474.1"/>
    <property type="molecule type" value="Genomic_DNA"/>
</dbReference>